<gene>
    <name evidence="1" type="ORF">DICPUDRAFT_75034</name>
</gene>
<evidence type="ECO:0000313" key="2">
    <source>
        <dbReference type="Proteomes" id="UP000001064"/>
    </source>
</evidence>
<dbReference type="Proteomes" id="UP000001064">
    <property type="component" value="Unassembled WGS sequence"/>
</dbReference>
<dbReference type="AlphaFoldDB" id="F0Z9G0"/>
<protein>
    <submittedName>
        <fullName evidence="1">Uncharacterized protein</fullName>
    </submittedName>
</protein>
<accession>F0Z9G0</accession>
<dbReference type="KEGG" id="dpp:DICPUDRAFT_75034"/>
<proteinExistence type="predicted"/>
<dbReference type="InParanoid" id="F0Z9G0"/>
<evidence type="ECO:0000313" key="1">
    <source>
        <dbReference type="EMBL" id="EGC39405.1"/>
    </source>
</evidence>
<reference evidence="2" key="1">
    <citation type="journal article" date="2011" name="Genome Biol.">
        <title>Comparative genomics of the social amoebae Dictyostelium discoideum and Dictyostelium purpureum.</title>
        <authorList>
            <consortium name="US DOE Joint Genome Institute (JGI-PGF)"/>
            <person name="Sucgang R."/>
            <person name="Kuo A."/>
            <person name="Tian X."/>
            <person name="Salerno W."/>
            <person name="Parikh A."/>
            <person name="Feasley C.L."/>
            <person name="Dalin E."/>
            <person name="Tu H."/>
            <person name="Huang E."/>
            <person name="Barry K."/>
            <person name="Lindquist E."/>
            <person name="Shapiro H."/>
            <person name="Bruce D."/>
            <person name="Schmutz J."/>
            <person name="Salamov A."/>
            <person name="Fey P."/>
            <person name="Gaudet P."/>
            <person name="Anjard C."/>
            <person name="Babu M.M."/>
            <person name="Basu S."/>
            <person name="Bushmanova Y."/>
            <person name="van der Wel H."/>
            <person name="Katoh-Kurasawa M."/>
            <person name="Dinh C."/>
            <person name="Coutinho P.M."/>
            <person name="Saito T."/>
            <person name="Elias M."/>
            <person name="Schaap P."/>
            <person name="Kay R.R."/>
            <person name="Henrissat B."/>
            <person name="Eichinger L."/>
            <person name="Rivero F."/>
            <person name="Putnam N.H."/>
            <person name="West C.M."/>
            <person name="Loomis W.F."/>
            <person name="Chisholm R.L."/>
            <person name="Shaulsky G."/>
            <person name="Strassmann J.E."/>
            <person name="Queller D.C."/>
            <person name="Kuspa A."/>
            <person name="Grigoriev I.V."/>
        </authorList>
    </citation>
    <scope>NUCLEOTIDE SEQUENCE [LARGE SCALE GENOMIC DNA]</scope>
    <source>
        <strain evidence="2">QSDP1</strain>
    </source>
</reference>
<dbReference type="EMBL" id="GL870958">
    <property type="protein sequence ID" value="EGC39405.1"/>
    <property type="molecule type" value="Genomic_DNA"/>
</dbReference>
<sequence>MEFISSTIVPSITFSPFESDDKPSNIFGFNNSLSSSFLHLSIPLDSPQESEFCSTHVLSNSSYYRNYDFIDDNIDQDETINKNNFDDEYSNSQLQYNFIKQQTKEICELDINSRYAIIIEDDEDEDYNSKLEADTYLDYYININ</sequence>
<dbReference type="RefSeq" id="XP_003284079.1">
    <property type="nucleotide sequence ID" value="XM_003284031.1"/>
</dbReference>
<dbReference type="GeneID" id="10509984"/>
<dbReference type="VEuPathDB" id="AmoebaDB:DICPUDRAFT_75034"/>
<keyword evidence="2" id="KW-1185">Reference proteome</keyword>
<organism evidence="1 2">
    <name type="scientific">Dictyostelium purpureum</name>
    <name type="common">Slime mold</name>
    <dbReference type="NCBI Taxonomy" id="5786"/>
    <lineage>
        <taxon>Eukaryota</taxon>
        <taxon>Amoebozoa</taxon>
        <taxon>Evosea</taxon>
        <taxon>Eumycetozoa</taxon>
        <taxon>Dictyostelia</taxon>
        <taxon>Dictyosteliales</taxon>
        <taxon>Dictyosteliaceae</taxon>
        <taxon>Dictyostelium</taxon>
    </lineage>
</organism>
<name>F0Z9G0_DICPU</name>